<dbReference type="Gene3D" id="3.40.50.11970">
    <property type="match status" value="1"/>
</dbReference>
<evidence type="ECO:0000313" key="1">
    <source>
        <dbReference type="EMBL" id="PWR72039.1"/>
    </source>
</evidence>
<dbReference type="OrthoDB" id="117385at2157"/>
<reference evidence="1 2" key="1">
    <citation type="submission" date="2018-05" db="EMBL/GenBank/DDBJ databases">
        <title>Draft genome of Methanospirillum lacunae Ki8-1.</title>
        <authorList>
            <person name="Dueholm M.S."/>
            <person name="Nielsen P.H."/>
            <person name="Bakmann L.F."/>
            <person name="Otzen D.E."/>
        </authorList>
    </citation>
    <scope>NUCLEOTIDE SEQUENCE [LARGE SCALE GENOMIC DNA]</scope>
    <source>
        <strain evidence="1 2">Ki8-1</strain>
    </source>
</reference>
<dbReference type="GeneID" id="97548095"/>
<keyword evidence="2" id="KW-1185">Reference proteome</keyword>
<dbReference type="PANTHER" id="PTHR37835">
    <property type="entry name" value="ALPHA-CLOSTRIPAIN"/>
    <property type="match status" value="1"/>
</dbReference>
<dbReference type="RefSeq" id="WP_109968529.1">
    <property type="nucleotide sequence ID" value="NZ_CP176093.1"/>
</dbReference>
<sequence length="420" mass="45319">MLSGIPYLIRIERPSITVAFLILILFSVPTTGEMQTGKVLVAVYAAGGSLETDYGLITEDIAQMVAGSANTSPQTLELLVAYGGSKKSGWQGMTIANRSGLAHDLNDKEIGNKSDAIAWYPDVSMGNASTLGTFLSTIRSGYRYDRVFLILIGHGEAYTGMLFDQNHKEDPLTIAELVDGLETGGFNVEVIGLDTCLMSTLEVASHLSGYSQYMIASEESEPAEGWRYDSFISDLAKNPDTPISDIGRSLLDTYLSNKAPGKTLSVLDLEEAGVVTAALDRTSKLLFPLLDTPEGYLSLSQAFQKTQQFGLTAEGVLDPATMDLIGFAREVSSMDPGFAGPSGDLIDATKKMVLISGHDDRVPGANGLAILSPVQLNSGFYQYYHDEAFITPSWDRLLARYLSITDQVSLTSVQQKSNET</sequence>
<accession>A0A2V2MX98</accession>
<dbReference type="EMBL" id="QGMY01000007">
    <property type="protein sequence ID" value="PWR72039.1"/>
    <property type="molecule type" value="Genomic_DNA"/>
</dbReference>
<organism evidence="1 2">
    <name type="scientific">Methanospirillum lacunae</name>
    <dbReference type="NCBI Taxonomy" id="668570"/>
    <lineage>
        <taxon>Archaea</taxon>
        <taxon>Methanobacteriati</taxon>
        <taxon>Methanobacteriota</taxon>
        <taxon>Stenosarchaea group</taxon>
        <taxon>Methanomicrobia</taxon>
        <taxon>Methanomicrobiales</taxon>
        <taxon>Methanospirillaceae</taxon>
        <taxon>Methanospirillum</taxon>
    </lineage>
</organism>
<gene>
    <name evidence="1" type="ORF">DK846_08600</name>
</gene>
<evidence type="ECO:0008006" key="3">
    <source>
        <dbReference type="Google" id="ProtNLM"/>
    </source>
</evidence>
<dbReference type="AlphaFoldDB" id="A0A2V2MX98"/>
<dbReference type="PANTHER" id="PTHR37835:SF1">
    <property type="entry name" value="ALPHA-CLOSTRIPAIN"/>
    <property type="match status" value="1"/>
</dbReference>
<evidence type="ECO:0000313" key="2">
    <source>
        <dbReference type="Proteomes" id="UP000245657"/>
    </source>
</evidence>
<dbReference type="Pfam" id="PF03415">
    <property type="entry name" value="Peptidase_C11"/>
    <property type="match status" value="1"/>
</dbReference>
<proteinExistence type="predicted"/>
<dbReference type="InterPro" id="IPR005077">
    <property type="entry name" value="Peptidase_C11"/>
</dbReference>
<comment type="caution">
    <text evidence="1">The sequence shown here is derived from an EMBL/GenBank/DDBJ whole genome shotgun (WGS) entry which is preliminary data.</text>
</comment>
<name>A0A2V2MX98_9EURY</name>
<protein>
    <recommendedName>
        <fullName evidence="3">Peptidase C11</fullName>
    </recommendedName>
</protein>
<dbReference type="Proteomes" id="UP000245657">
    <property type="component" value="Unassembled WGS sequence"/>
</dbReference>